<protein>
    <submittedName>
        <fullName evidence="1">Transcriptional regulator</fullName>
    </submittedName>
</protein>
<organism evidence="1 2">
    <name type="scientific">candidate division TA06 bacterium B3_TA06</name>
    <dbReference type="NCBI Taxonomy" id="2012487"/>
    <lineage>
        <taxon>Bacteria</taxon>
        <taxon>Bacteria division TA06</taxon>
    </lineage>
</organism>
<gene>
    <name evidence="1" type="ORF">CEE36_01700</name>
</gene>
<dbReference type="Proteomes" id="UP000317778">
    <property type="component" value="Unassembled WGS sequence"/>
</dbReference>
<dbReference type="SUPFAM" id="SSF46785">
    <property type="entry name" value="Winged helix' DNA-binding domain"/>
    <property type="match status" value="1"/>
</dbReference>
<sequence>MADNETKVIEAFKKAGEPLKAGQVVEATDIDAKEVGKIIKKLAKEGKLISPKRCYYGLP</sequence>
<name>A0A532V9K0_UNCT6</name>
<dbReference type="InterPro" id="IPR036390">
    <property type="entry name" value="WH_DNA-bd_sf"/>
</dbReference>
<dbReference type="Gene3D" id="1.10.10.10">
    <property type="entry name" value="Winged helix-like DNA-binding domain superfamily/Winged helix DNA-binding domain"/>
    <property type="match status" value="1"/>
</dbReference>
<proteinExistence type="predicted"/>
<comment type="caution">
    <text evidence="1">The sequence shown here is derived from an EMBL/GenBank/DDBJ whole genome shotgun (WGS) entry which is preliminary data.</text>
</comment>
<evidence type="ECO:0000313" key="1">
    <source>
        <dbReference type="EMBL" id="TKJ43856.1"/>
    </source>
</evidence>
<dbReference type="EMBL" id="NJBO01000002">
    <property type="protein sequence ID" value="TKJ43856.1"/>
    <property type="molecule type" value="Genomic_DNA"/>
</dbReference>
<accession>A0A532V9K0</accession>
<evidence type="ECO:0000313" key="2">
    <source>
        <dbReference type="Proteomes" id="UP000317778"/>
    </source>
</evidence>
<dbReference type="InterPro" id="IPR036388">
    <property type="entry name" value="WH-like_DNA-bd_sf"/>
</dbReference>
<reference evidence="1 2" key="1">
    <citation type="submission" date="2017-06" db="EMBL/GenBank/DDBJ databases">
        <title>Novel microbial phyla capable of carbon fixation and sulfur reduction in deep-sea sediments.</title>
        <authorList>
            <person name="Huang J."/>
            <person name="Baker B."/>
            <person name="Wang Y."/>
        </authorList>
    </citation>
    <scope>NUCLEOTIDE SEQUENCE [LARGE SCALE GENOMIC DNA]</scope>
    <source>
        <strain evidence="1">B3_TA06</strain>
    </source>
</reference>
<dbReference type="AlphaFoldDB" id="A0A532V9K0"/>